<feature type="coiled-coil region" evidence="2">
    <location>
        <begin position="986"/>
        <end position="1013"/>
    </location>
</feature>
<dbReference type="InterPro" id="IPR015943">
    <property type="entry name" value="WD40/YVTN_repeat-like_dom_sf"/>
</dbReference>
<dbReference type="SUPFAM" id="SSF50939">
    <property type="entry name" value="Sialidases"/>
    <property type="match status" value="1"/>
</dbReference>
<evidence type="ECO:0000259" key="4">
    <source>
        <dbReference type="Pfam" id="PF15902"/>
    </source>
</evidence>
<organism evidence="5 6">
    <name type="scientific">Cryomorpha ignava</name>
    <dbReference type="NCBI Taxonomy" id="101383"/>
    <lineage>
        <taxon>Bacteria</taxon>
        <taxon>Pseudomonadati</taxon>
        <taxon>Bacteroidota</taxon>
        <taxon>Flavobacteriia</taxon>
        <taxon>Flavobacteriales</taxon>
        <taxon>Cryomorphaceae</taxon>
        <taxon>Cryomorpha</taxon>
    </lineage>
</organism>
<dbReference type="Gene3D" id="2.60.40.4070">
    <property type="match status" value="1"/>
</dbReference>
<evidence type="ECO:0000256" key="3">
    <source>
        <dbReference type="SAM" id="SignalP"/>
    </source>
</evidence>
<evidence type="ECO:0000313" key="5">
    <source>
        <dbReference type="EMBL" id="NEN25775.1"/>
    </source>
</evidence>
<dbReference type="Proteomes" id="UP000486602">
    <property type="component" value="Unassembled WGS sequence"/>
</dbReference>
<proteinExistence type="predicted"/>
<feature type="chain" id="PRO_5029904899" evidence="3">
    <location>
        <begin position="21"/>
        <end position="1090"/>
    </location>
</feature>
<keyword evidence="6" id="KW-1185">Reference proteome</keyword>
<keyword evidence="1" id="KW-0677">Repeat</keyword>
<dbReference type="InterPro" id="IPR036278">
    <property type="entry name" value="Sialidase_sf"/>
</dbReference>
<dbReference type="EMBL" id="JAAGVY010000078">
    <property type="protein sequence ID" value="NEN25775.1"/>
    <property type="molecule type" value="Genomic_DNA"/>
</dbReference>
<dbReference type="CDD" id="cd15482">
    <property type="entry name" value="Sialidase_non-viral"/>
    <property type="match status" value="1"/>
</dbReference>
<dbReference type="AlphaFoldDB" id="A0A7K3WYL4"/>
<protein>
    <submittedName>
        <fullName evidence="5">Glycosyl hydrolase</fullName>
    </submittedName>
</protein>
<dbReference type="SUPFAM" id="SSF110296">
    <property type="entry name" value="Oligoxyloglucan reducing end-specific cellobiohydrolase"/>
    <property type="match status" value="1"/>
</dbReference>
<evidence type="ECO:0000256" key="1">
    <source>
        <dbReference type="ARBA" id="ARBA00022737"/>
    </source>
</evidence>
<comment type="caution">
    <text evidence="5">The sequence shown here is derived from an EMBL/GenBank/DDBJ whole genome shotgun (WGS) entry which is preliminary data.</text>
</comment>
<dbReference type="PANTHER" id="PTHR43739">
    <property type="entry name" value="XYLOGLUCANASE (EUROFUNG)"/>
    <property type="match status" value="1"/>
</dbReference>
<sequence length="1090" mass="121639">MPSILALIVCTVFIGFSSFAQQSTDSLWKDDNFSGLKMRSIGPAFMSGRIADIAIHPNDENTWYVAVGSGGVWKTTNAGTTWKPVFDDQKSYSTGCITIDSSNPSRIWLGTGENVGGRHVGYGDGIYLSNDGAESWNNMGLKNTEHISKIIVHPTNPEIVWVAAQGPLWSKGGERGVYKTTNGGENWIRTLGDTEWTGATDLLIDPRNPDRLYAATWQRHRTIAAYMGGGPETAIYRSEDGGNTWTKLESGLPKSNMGKIGLAISPQQPDVVYAAIELDNREGGIYKSTDRGANWSKQSDVVSGATGPHYYQELYASPHQFDRIYLMDVRTQISEDGGKTFRQMKEEFKHSDNHAMAFSKSDDEFLLLGTDGGLYVSHDMAENWRMINNMPITQFYKLAVDDAMPFYNVYGGTQDNSTEGGPSRTDNVQGIQNSDWKVVLFADGHQPATEPGNPDIMYAQWQEGNLARIDMKTGEVIKIQPMAAPGEPHERYNWDAPIFISPHSPTRLYHGSYRLWKSEDRGDSWTTISPDLTRNQNRIELPIMGKKQSIDNAWDLYAMSTYNTITSIAESGLKEGLIYIGTDDGLIQITENGGDTWRKIEVGSLPGVPATAYVNNIVADLHDENTAYIALDNHKSGDYKPYLLKTSDRGKTWQSIVGNLPARHLVWRLVQDHINPQLLFIGTEYGIFFSHNGGGEWTKIKGGMPTIAVRDLTIQRREDDLVAATFGRSFYIFDNISVFRNLSDTDLKKEGSLYPTRDSWWFIPRSHLSFNEKKGNQGNSHYVADNPAHGALFTYHLHEGYQSKKEERTEREKELAKAKKDIPFAGWDSLQDEQLEEHTNIWLLVKNSDNALVKRVKGNREKGFHRVAWDMRYPSTELVSLDSARWNATGDESDSEGILAPPGQYTVTLAKEKNGIVTALSAPDTFMLKPLYQGSLENPLADKREEFLDSYSSIVKSYQALTYKAGQLDKVSLALKRAYSLTPNASANLLTEIDSLRKNVNLLTENLDGNRARNKIGEKSPATLGDRVSDINISIGRSTYGPTPRAMKNMEVVESDLEKYSKTVLELDDTAKSLAREIDKQGGPFIQGVD</sequence>
<accession>A0A7K3WYL4</accession>
<keyword evidence="5" id="KW-0378">Hydrolase</keyword>
<dbReference type="GO" id="GO:0016787">
    <property type="term" value="F:hydrolase activity"/>
    <property type="evidence" value="ECO:0007669"/>
    <property type="project" value="UniProtKB-KW"/>
</dbReference>
<dbReference type="GO" id="GO:0010411">
    <property type="term" value="P:xyloglucan metabolic process"/>
    <property type="evidence" value="ECO:0007669"/>
    <property type="project" value="TreeGrafter"/>
</dbReference>
<dbReference type="Pfam" id="PF15902">
    <property type="entry name" value="Sortilin-Vps10"/>
    <property type="match status" value="1"/>
</dbReference>
<keyword evidence="2" id="KW-0175">Coiled coil</keyword>
<dbReference type="PANTHER" id="PTHR43739:SF5">
    <property type="entry name" value="EXO-ALPHA-SIALIDASE"/>
    <property type="match status" value="1"/>
</dbReference>
<feature type="signal peptide" evidence="3">
    <location>
        <begin position="1"/>
        <end position="20"/>
    </location>
</feature>
<feature type="domain" description="Sortilin N-terminal" evidence="4">
    <location>
        <begin position="126"/>
        <end position="251"/>
    </location>
</feature>
<keyword evidence="3" id="KW-0732">Signal</keyword>
<evidence type="ECO:0000256" key="2">
    <source>
        <dbReference type="SAM" id="Coils"/>
    </source>
</evidence>
<dbReference type="InterPro" id="IPR031778">
    <property type="entry name" value="Sortilin_N"/>
</dbReference>
<reference evidence="5 6" key="1">
    <citation type="submission" date="2020-02" db="EMBL/GenBank/DDBJ databases">
        <title>Out from the shadows clarifying the taxonomy of the family Cryomorphaceae and related taxa by utilizing the GTDB taxonomic framework.</title>
        <authorList>
            <person name="Bowman J.P."/>
        </authorList>
    </citation>
    <scope>NUCLEOTIDE SEQUENCE [LARGE SCALE GENOMIC DNA]</scope>
    <source>
        <strain evidence="5 6">QSSC 1-22</strain>
    </source>
</reference>
<name>A0A7K3WYL4_9FLAO</name>
<dbReference type="InterPro" id="IPR052025">
    <property type="entry name" value="Xyloglucanase_GH74"/>
</dbReference>
<gene>
    <name evidence="5" type="ORF">G3O08_19985</name>
</gene>
<dbReference type="Gene3D" id="2.130.10.10">
    <property type="entry name" value="YVTN repeat-like/Quinoprotein amine dehydrogenase"/>
    <property type="match status" value="4"/>
</dbReference>
<evidence type="ECO:0000313" key="6">
    <source>
        <dbReference type="Proteomes" id="UP000486602"/>
    </source>
</evidence>